<dbReference type="AlphaFoldDB" id="A0A6J4NXE7"/>
<feature type="domain" description="Carboxymuconolactone decarboxylase-like" evidence="1">
    <location>
        <begin position="41"/>
        <end position="113"/>
    </location>
</feature>
<evidence type="ECO:0000313" key="2">
    <source>
        <dbReference type="EMBL" id="CAA9398068.1"/>
    </source>
</evidence>
<dbReference type="InterPro" id="IPR029032">
    <property type="entry name" value="AhpD-like"/>
</dbReference>
<dbReference type="GO" id="GO:0051920">
    <property type="term" value="F:peroxiredoxin activity"/>
    <property type="evidence" value="ECO:0007669"/>
    <property type="project" value="InterPro"/>
</dbReference>
<dbReference type="Gene3D" id="1.20.1290.10">
    <property type="entry name" value="AhpD-like"/>
    <property type="match status" value="1"/>
</dbReference>
<dbReference type="PANTHER" id="PTHR35446">
    <property type="entry name" value="SI:CH211-175M2.5"/>
    <property type="match status" value="1"/>
</dbReference>
<dbReference type="Pfam" id="PF02627">
    <property type="entry name" value="CMD"/>
    <property type="match status" value="1"/>
</dbReference>
<sequence>MPRIPVHTVDSAPEASRDALTALESQYGKVLNIHGEMAHSPAVLHAYVALQDVLREHGTLDARTREAIALAVGKEDDCDYCQAAHTGGGRKAGLSDDEMIDVRRGRAAEPRLDAILVLARELAARVGNTSDEAWQSALDAGWSDEQLTELTTHVTLNLLTNYFNHHVHTELDVPAAPEA</sequence>
<dbReference type="SUPFAM" id="SSF69118">
    <property type="entry name" value="AhpD-like"/>
    <property type="match status" value="1"/>
</dbReference>
<dbReference type="EMBL" id="CADCUM010000107">
    <property type="protein sequence ID" value="CAA9398068.1"/>
    <property type="molecule type" value="Genomic_DNA"/>
</dbReference>
<name>A0A6J4NXE7_9ACTN</name>
<organism evidence="2">
    <name type="scientific">uncultured Nocardioides sp</name>
    <dbReference type="NCBI Taxonomy" id="198441"/>
    <lineage>
        <taxon>Bacteria</taxon>
        <taxon>Bacillati</taxon>
        <taxon>Actinomycetota</taxon>
        <taxon>Actinomycetes</taxon>
        <taxon>Propionibacteriales</taxon>
        <taxon>Nocardioidaceae</taxon>
        <taxon>Nocardioides</taxon>
        <taxon>environmental samples</taxon>
    </lineage>
</organism>
<dbReference type="InterPro" id="IPR003779">
    <property type="entry name" value="CMD-like"/>
</dbReference>
<protein>
    <recommendedName>
        <fullName evidence="1">Carboxymuconolactone decarboxylase-like domain-containing protein</fullName>
    </recommendedName>
</protein>
<reference evidence="2" key="1">
    <citation type="submission" date="2020-02" db="EMBL/GenBank/DDBJ databases">
        <authorList>
            <person name="Meier V. D."/>
        </authorList>
    </citation>
    <scope>NUCLEOTIDE SEQUENCE</scope>
    <source>
        <strain evidence="2">AVDCRST_MAG32</strain>
    </source>
</reference>
<dbReference type="NCBIfam" id="TIGR00778">
    <property type="entry name" value="ahpD_dom"/>
    <property type="match status" value="1"/>
</dbReference>
<proteinExistence type="predicted"/>
<accession>A0A6J4NXE7</accession>
<evidence type="ECO:0000259" key="1">
    <source>
        <dbReference type="Pfam" id="PF02627"/>
    </source>
</evidence>
<dbReference type="PANTHER" id="PTHR35446:SF3">
    <property type="entry name" value="CMD DOMAIN-CONTAINING PROTEIN"/>
    <property type="match status" value="1"/>
</dbReference>
<dbReference type="InterPro" id="IPR004675">
    <property type="entry name" value="AhpD_core"/>
</dbReference>
<gene>
    <name evidence="2" type="ORF">AVDCRST_MAG32-2810</name>
</gene>